<dbReference type="AlphaFoldDB" id="A0A5K7YJI6"/>
<dbReference type="CDD" id="cd00830">
    <property type="entry name" value="KAS_III"/>
    <property type="match status" value="1"/>
</dbReference>
<dbReference type="GO" id="GO:0044550">
    <property type="term" value="P:secondary metabolite biosynthetic process"/>
    <property type="evidence" value="ECO:0007669"/>
    <property type="project" value="TreeGrafter"/>
</dbReference>
<dbReference type="GO" id="GO:0006633">
    <property type="term" value="P:fatty acid biosynthetic process"/>
    <property type="evidence" value="ECO:0007669"/>
    <property type="project" value="InterPro"/>
</dbReference>
<evidence type="ECO:0000313" key="6">
    <source>
        <dbReference type="Proteomes" id="UP000427906"/>
    </source>
</evidence>
<feature type="domain" description="Beta-ketoacyl-[acyl-carrier-protein] synthase III N-terminal" evidence="4">
    <location>
        <begin position="155"/>
        <end position="220"/>
    </location>
</feature>
<dbReference type="PANTHER" id="PTHR34069">
    <property type="entry name" value="3-OXOACYL-[ACYL-CARRIER-PROTEIN] SYNTHASE 3"/>
    <property type="match status" value="1"/>
</dbReference>
<name>A0A5K7YJI6_9BACT</name>
<organism evidence="5 6">
    <name type="scientific">Desulfosarcina alkanivorans</name>
    <dbReference type="NCBI Taxonomy" id="571177"/>
    <lineage>
        <taxon>Bacteria</taxon>
        <taxon>Pseudomonadati</taxon>
        <taxon>Thermodesulfobacteriota</taxon>
        <taxon>Desulfobacteria</taxon>
        <taxon>Desulfobacterales</taxon>
        <taxon>Desulfosarcinaceae</taxon>
        <taxon>Desulfosarcina</taxon>
    </lineage>
</organism>
<evidence type="ECO:0000256" key="2">
    <source>
        <dbReference type="ARBA" id="ARBA00023315"/>
    </source>
</evidence>
<keyword evidence="6" id="KW-1185">Reference proteome</keyword>
<evidence type="ECO:0000256" key="1">
    <source>
        <dbReference type="ARBA" id="ARBA00022679"/>
    </source>
</evidence>
<dbReference type="OrthoDB" id="4336181at2"/>
<evidence type="ECO:0000259" key="4">
    <source>
        <dbReference type="Pfam" id="PF08545"/>
    </source>
</evidence>
<dbReference type="PANTHER" id="PTHR34069:SF2">
    <property type="entry name" value="BETA-KETOACYL-[ACYL-CARRIER-PROTEIN] SYNTHASE III"/>
    <property type="match status" value="1"/>
</dbReference>
<dbReference type="Gene3D" id="3.40.47.10">
    <property type="match status" value="2"/>
</dbReference>
<dbReference type="InterPro" id="IPR013747">
    <property type="entry name" value="ACP_syn_III_C"/>
</dbReference>
<keyword evidence="2" id="KW-0012">Acyltransferase</keyword>
<sequence>MSSSAIPPVVISGSGLWTPEHIITNHELVASYNEWANRYNEHHARAIAAGEREAKPLGSVEFIEKASGIKQRYAYIKDGILDVDRMRPAIPERPEDALSDQAEIALHAARRAMDAAGKTAADVDAVIVSCAYTQRAYPAIAIEVQNALGIEGFGFDMLVACSAATFALHRAHEMVAAGTARCVLTINPELTSPQVNYRDRDSHFIFGDVATATIVERTDTCTAQQRYAILGTRAQTRFSSHVRSNFGYVSRANDADPFGVDKLFHQNGRRVFKEVCPLAIRHMAAHVADHGLEISDIRRWWLHQANINMNLLISGKLLGREATFDEAPIVLDRYANTASAGSLIAFHLYHQDLEPGDIGVICSFGAGYSIGSLVVRKTER</sequence>
<dbReference type="EMBL" id="AP021874">
    <property type="protein sequence ID" value="BBO68683.1"/>
    <property type="molecule type" value="Genomic_DNA"/>
</dbReference>
<proteinExistence type="predicted"/>
<dbReference type="KEGG" id="dalk:DSCA_26130"/>
<gene>
    <name evidence="5" type="ORF">DSCA_26130</name>
</gene>
<dbReference type="Proteomes" id="UP000427906">
    <property type="component" value="Chromosome"/>
</dbReference>
<dbReference type="GO" id="GO:0004315">
    <property type="term" value="F:3-oxoacyl-[acyl-carrier-protein] synthase activity"/>
    <property type="evidence" value="ECO:0007669"/>
    <property type="project" value="InterPro"/>
</dbReference>
<accession>A0A5K7YJI6</accession>
<dbReference type="NCBIfam" id="NF005703">
    <property type="entry name" value="PRK07515.1"/>
    <property type="match status" value="1"/>
</dbReference>
<evidence type="ECO:0000259" key="3">
    <source>
        <dbReference type="Pfam" id="PF08541"/>
    </source>
</evidence>
<dbReference type="SUPFAM" id="SSF53901">
    <property type="entry name" value="Thiolase-like"/>
    <property type="match status" value="1"/>
</dbReference>
<dbReference type="RefSeq" id="WP_155316812.1">
    <property type="nucleotide sequence ID" value="NZ_AP021874.1"/>
</dbReference>
<protein>
    <submittedName>
        <fullName evidence="5">Beta-ketoacyl-ACP synthase III</fullName>
    </submittedName>
</protein>
<reference evidence="5 6" key="1">
    <citation type="submission" date="2019-11" db="EMBL/GenBank/DDBJ databases">
        <title>Comparative genomics of hydrocarbon-degrading Desulfosarcina strains.</title>
        <authorList>
            <person name="Watanabe M."/>
            <person name="Kojima H."/>
            <person name="Fukui M."/>
        </authorList>
    </citation>
    <scope>NUCLEOTIDE SEQUENCE [LARGE SCALE GENOMIC DNA]</scope>
    <source>
        <strain evidence="5 6">PL12</strain>
    </source>
</reference>
<keyword evidence="1" id="KW-0808">Transferase</keyword>
<evidence type="ECO:0000313" key="5">
    <source>
        <dbReference type="EMBL" id="BBO68683.1"/>
    </source>
</evidence>
<dbReference type="Pfam" id="PF08541">
    <property type="entry name" value="ACP_syn_III_C"/>
    <property type="match status" value="1"/>
</dbReference>
<dbReference type="InterPro" id="IPR016039">
    <property type="entry name" value="Thiolase-like"/>
</dbReference>
<feature type="domain" description="Beta-ketoacyl-[acyl-carrier-protein] synthase III C-terminal" evidence="3">
    <location>
        <begin position="288"/>
        <end position="376"/>
    </location>
</feature>
<dbReference type="Pfam" id="PF08545">
    <property type="entry name" value="ACP_syn_III"/>
    <property type="match status" value="1"/>
</dbReference>
<dbReference type="InterPro" id="IPR013751">
    <property type="entry name" value="ACP_syn_III_N"/>
</dbReference>